<dbReference type="InterPro" id="IPR012337">
    <property type="entry name" value="RNaseH-like_sf"/>
</dbReference>
<dbReference type="EMBL" id="BART01003406">
    <property type="protein sequence ID" value="GAG56245.1"/>
    <property type="molecule type" value="Genomic_DNA"/>
</dbReference>
<feature type="non-terminal residue" evidence="1">
    <location>
        <position position="31"/>
    </location>
</feature>
<comment type="caution">
    <text evidence="1">The sequence shown here is derived from an EMBL/GenBank/DDBJ whole genome shotgun (WGS) entry which is preliminary data.</text>
</comment>
<evidence type="ECO:0000313" key="1">
    <source>
        <dbReference type="EMBL" id="GAG56245.1"/>
    </source>
</evidence>
<proteinExistence type="predicted"/>
<protein>
    <submittedName>
        <fullName evidence="1">Uncharacterized protein</fullName>
    </submittedName>
</protein>
<sequence>MEQWPDAYLDIETTGLSRFYDYITVVGIYLC</sequence>
<gene>
    <name evidence="1" type="ORF">S01H4_09427</name>
</gene>
<dbReference type="AlphaFoldDB" id="X0YJR5"/>
<name>X0YJR5_9ZZZZ</name>
<accession>X0YJR5</accession>
<dbReference type="SUPFAM" id="SSF53098">
    <property type="entry name" value="Ribonuclease H-like"/>
    <property type="match status" value="1"/>
</dbReference>
<organism evidence="1">
    <name type="scientific">marine sediment metagenome</name>
    <dbReference type="NCBI Taxonomy" id="412755"/>
    <lineage>
        <taxon>unclassified sequences</taxon>
        <taxon>metagenomes</taxon>
        <taxon>ecological metagenomes</taxon>
    </lineage>
</organism>
<reference evidence="1" key="1">
    <citation type="journal article" date="2014" name="Front. Microbiol.">
        <title>High frequency of phylogenetically diverse reductive dehalogenase-homologous genes in deep subseafloor sedimentary metagenomes.</title>
        <authorList>
            <person name="Kawai M."/>
            <person name="Futagami T."/>
            <person name="Toyoda A."/>
            <person name="Takaki Y."/>
            <person name="Nishi S."/>
            <person name="Hori S."/>
            <person name="Arai W."/>
            <person name="Tsubouchi T."/>
            <person name="Morono Y."/>
            <person name="Uchiyama I."/>
            <person name="Ito T."/>
            <person name="Fujiyama A."/>
            <person name="Inagaki F."/>
            <person name="Takami H."/>
        </authorList>
    </citation>
    <scope>NUCLEOTIDE SEQUENCE</scope>
    <source>
        <strain evidence="1">Expedition CK06-06</strain>
    </source>
</reference>